<evidence type="ECO:0000313" key="2">
    <source>
        <dbReference type="EMBL" id="KAK8091723.1"/>
    </source>
</evidence>
<keyword evidence="1" id="KW-0812">Transmembrane</keyword>
<reference evidence="2 3" key="1">
    <citation type="submission" date="2023-01" db="EMBL/GenBank/DDBJ databases">
        <title>Analysis of 21 Apiospora genomes using comparative genomics revels a genus with tremendous synthesis potential of carbohydrate active enzymes and secondary metabolites.</title>
        <authorList>
            <person name="Sorensen T."/>
        </authorList>
    </citation>
    <scope>NUCLEOTIDE SEQUENCE [LARGE SCALE GENOMIC DNA]</scope>
    <source>
        <strain evidence="2 3">CBS 114990</strain>
    </source>
</reference>
<dbReference type="GeneID" id="92039459"/>
<gene>
    <name evidence="2" type="ORF">PG997_002084</name>
</gene>
<sequence length="183" mass="20689">MLVTILDYKPWCLIPPAVPWMATLALSPESRAIMQAPTTRVRRASVVWLLLAPLVTGILWIYFPEALPTFSFVTSLICLYHTNKISTLYWPEETQLRERTDVQIIANELSGLGNYAHQWKVLNLTEEHIASMPFCREQQAALLHIVKTQQAYAVVLRRMHASQVGPWKGGDKASTTSDITNTV</sequence>
<dbReference type="RefSeq" id="XP_066673695.1">
    <property type="nucleotide sequence ID" value="XM_066806399.1"/>
</dbReference>
<keyword evidence="1" id="KW-1133">Transmembrane helix</keyword>
<evidence type="ECO:0000313" key="3">
    <source>
        <dbReference type="Proteomes" id="UP001433268"/>
    </source>
</evidence>
<keyword evidence="1" id="KW-0472">Membrane</keyword>
<accession>A0ABR1X8F9</accession>
<dbReference type="Proteomes" id="UP001433268">
    <property type="component" value="Unassembled WGS sequence"/>
</dbReference>
<proteinExistence type="predicted"/>
<keyword evidence="3" id="KW-1185">Reference proteome</keyword>
<dbReference type="EMBL" id="JAQQWN010000003">
    <property type="protein sequence ID" value="KAK8091723.1"/>
    <property type="molecule type" value="Genomic_DNA"/>
</dbReference>
<comment type="caution">
    <text evidence="2">The sequence shown here is derived from an EMBL/GenBank/DDBJ whole genome shotgun (WGS) entry which is preliminary data.</text>
</comment>
<feature type="transmembrane region" description="Helical" evidence="1">
    <location>
        <begin position="44"/>
        <end position="63"/>
    </location>
</feature>
<protein>
    <submittedName>
        <fullName evidence="2">Uncharacterized protein</fullName>
    </submittedName>
</protein>
<name>A0ABR1X8F9_9PEZI</name>
<evidence type="ECO:0000256" key="1">
    <source>
        <dbReference type="SAM" id="Phobius"/>
    </source>
</evidence>
<organism evidence="2 3">
    <name type="scientific">Apiospora hydei</name>
    <dbReference type="NCBI Taxonomy" id="1337664"/>
    <lineage>
        <taxon>Eukaryota</taxon>
        <taxon>Fungi</taxon>
        <taxon>Dikarya</taxon>
        <taxon>Ascomycota</taxon>
        <taxon>Pezizomycotina</taxon>
        <taxon>Sordariomycetes</taxon>
        <taxon>Xylariomycetidae</taxon>
        <taxon>Amphisphaeriales</taxon>
        <taxon>Apiosporaceae</taxon>
        <taxon>Apiospora</taxon>
    </lineage>
</organism>